<comment type="caution">
    <text evidence="1">The sequence shown here is derived from an EMBL/GenBank/DDBJ whole genome shotgun (WGS) entry which is preliminary data.</text>
</comment>
<organism evidence="1 2">
    <name type="scientific">Tuber borchii</name>
    <name type="common">White truffle</name>
    <dbReference type="NCBI Taxonomy" id="42251"/>
    <lineage>
        <taxon>Eukaryota</taxon>
        <taxon>Fungi</taxon>
        <taxon>Dikarya</taxon>
        <taxon>Ascomycota</taxon>
        <taxon>Pezizomycotina</taxon>
        <taxon>Pezizomycetes</taxon>
        <taxon>Pezizales</taxon>
        <taxon>Tuberaceae</taxon>
        <taxon>Tuber</taxon>
    </lineage>
</organism>
<reference evidence="1 2" key="1">
    <citation type="submission" date="2017-04" db="EMBL/GenBank/DDBJ databases">
        <title>Draft genome sequence of Tuber borchii Vittad., a whitish edible truffle.</title>
        <authorList>
            <consortium name="DOE Joint Genome Institute"/>
            <person name="Murat C."/>
            <person name="Kuo A."/>
            <person name="Barry K.W."/>
            <person name="Clum A."/>
            <person name="Dockter R.B."/>
            <person name="Fauchery L."/>
            <person name="Iotti M."/>
            <person name="Kohler A."/>
            <person name="Labutti K."/>
            <person name="Lindquist E.A."/>
            <person name="Lipzen A."/>
            <person name="Ohm R.A."/>
            <person name="Wang M."/>
            <person name="Grigoriev I.V."/>
            <person name="Zambonelli A."/>
            <person name="Martin F.M."/>
        </authorList>
    </citation>
    <scope>NUCLEOTIDE SEQUENCE [LARGE SCALE GENOMIC DNA]</scope>
    <source>
        <strain evidence="1 2">Tbo3840</strain>
    </source>
</reference>
<dbReference type="Proteomes" id="UP000244722">
    <property type="component" value="Unassembled WGS sequence"/>
</dbReference>
<dbReference type="AlphaFoldDB" id="A0A2T6ZB60"/>
<evidence type="ECO:0000313" key="2">
    <source>
        <dbReference type="Proteomes" id="UP000244722"/>
    </source>
</evidence>
<accession>A0A2T6ZB60</accession>
<gene>
    <name evidence="1" type="ORF">B9Z19DRAFT_1069561</name>
</gene>
<dbReference type="EMBL" id="NESQ01000478">
    <property type="protein sequence ID" value="PUU72713.1"/>
    <property type="molecule type" value="Genomic_DNA"/>
</dbReference>
<keyword evidence="2" id="KW-1185">Reference proteome</keyword>
<proteinExistence type="predicted"/>
<sequence>MSPFAGTPDQGPRETMKKGVVAKVNGEAPDKMWIPSKGNLFKKPQSALDGYAKWVVQLWNKILPCEGLRYRITESRRINKECHREDIDPSWIITEHMNCDSLWSMG</sequence>
<evidence type="ECO:0000313" key="1">
    <source>
        <dbReference type="EMBL" id="PUU72713.1"/>
    </source>
</evidence>
<protein>
    <submittedName>
        <fullName evidence="1">Uncharacterized protein</fullName>
    </submittedName>
</protein>
<name>A0A2T6ZB60_TUBBO</name>
<dbReference type="OrthoDB" id="5319158at2759"/>